<evidence type="ECO:0000256" key="5">
    <source>
        <dbReference type="ARBA" id="ARBA00022759"/>
    </source>
</evidence>
<dbReference type="InterPro" id="IPR019199">
    <property type="entry name" value="Virulence_VapD/CRISPR_Cas2"/>
</dbReference>
<dbReference type="NCBIfam" id="TIGR01573">
    <property type="entry name" value="cas2"/>
    <property type="match status" value="1"/>
</dbReference>
<protein>
    <recommendedName>
        <fullName evidence="9">CRISPR-associated endoribonuclease Cas2</fullName>
        <ecNumber evidence="9">3.1.-.-</ecNumber>
    </recommendedName>
</protein>
<dbReference type="SUPFAM" id="SSF143430">
    <property type="entry name" value="TTP0101/SSO1404-like"/>
    <property type="match status" value="1"/>
</dbReference>
<dbReference type="GO" id="GO:0016787">
    <property type="term" value="F:hydrolase activity"/>
    <property type="evidence" value="ECO:0007669"/>
    <property type="project" value="UniProtKB-KW"/>
</dbReference>
<organism evidence="10 11">
    <name type="scientific">Carboxydothermus pertinax</name>
    <dbReference type="NCBI Taxonomy" id="870242"/>
    <lineage>
        <taxon>Bacteria</taxon>
        <taxon>Bacillati</taxon>
        <taxon>Bacillota</taxon>
        <taxon>Clostridia</taxon>
        <taxon>Thermoanaerobacterales</taxon>
        <taxon>Thermoanaerobacteraceae</taxon>
        <taxon>Carboxydothermus</taxon>
    </lineage>
</organism>
<dbReference type="RefSeq" id="WP_075859517.1">
    <property type="nucleotide sequence ID" value="NZ_BDJK01000027.1"/>
</dbReference>
<evidence type="ECO:0000313" key="10">
    <source>
        <dbReference type="EMBL" id="GAV23064.1"/>
    </source>
</evidence>
<evidence type="ECO:0000256" key="1">
    <source>
        <dbReference type="ARBA" id="ARBA00001946"/>
    </source>
</evidence>
<dbReference type="GO" id="GO:0004521">
    <property type="term" value="F:RNA endonuclease activity"/>
    <property type="evidence" value="ECO:0007669"/>
    <property type="project" value="InterPro"/>
</dbReference>
<keyword evidence="3 9" id="KW-0540">Nuclease</keyword>
<keyword evidence="7 9" id="KW-0460">Magnesium</keyword>
<dbReference type="STRING" id="870242.cpu_15740"/>
<comment type="caution">
    <text evidence="10">The sequence shown here is derived from an EMBL/GenBank/DDBJ whole genome shotgun (WGS) entry which is preliminary data.</text>
</comment>
<dbReference type="PANTHER" id="PTHR34405:SF1">
    <property type="entry name" value="CRISPR-ASSOCIATED ENDORIBONUCLEASE CAS2"/>
    <property type="match status" value="1"/>
</dbReference>
<dbReference type="Pfam" id="PF09827">
    <property type="entry name" value="CRISPR_Cas2"/>
    <property type="match status" value="1"/>
</dbReference>
<dbReference type="GO" id="GO:0051607">
    <property type="term" value="P:defense response to virus"/>
    <property type="evidence" value="ECO:0007669"/>
    <property type="project" value="UniProtKB-UniRule"/>
</dbReference>
<gene>
    <name evidence="9" type="primary">cas2</name>
    <name evidence="10" type="ORF">cpu_15740</name>
</gene>
<dbReference type="CDD" id="cd09725">
    <property type="entry name" value="Cas2_I_II_III"/>
    <property type="match status" value="1"/>
</dbReference>
<dbReference type="PANTHER" id="PTHR34405">
    <property type="entry name" value="CRISPR-ASSOCIATED ENDORIBONUCLEASE CAS2"/>
    <property type="match status" value="1"/>
</dbReference>
<dbReference type="InterPro" id="IPR021127">
    <property type="entry name" value="CRISPR_associated_Cas2"/>
</dbReference>
<dbReference type="GO" id="GO:0046872">
    <property type="term" value="F:metal ion binding"/>
    <property type="evidence" value="ECO:0007669"/>
    <property type="project" value="UniProtKB-UniRule"/>
</dbReference>
<evidence type="ECO:0000256" key="9">
    <source>
        <dbReference type="HAMAP-Rule" id="MF_01471"/>
    </source>
</evidence>
<dbReference type="GO" id="GO:0043571">
    <property type="term" value="P:maintenance of CRISPR repeat elements"/>
    <property type="evidence" value="ECO:0007669"/>
    <property type="project" value="UniProtKB-UniRule"/>
</dbReference>
<sequence>MFVILVYDVNQKRVAKVLKTARKYLYWVQNSVLEGEITEANFRRLKGELSRIINQDEDSVLFYIFGSMKYSSRELLGIKKGGETNML</sequence>
<dbReference type="Proteomes" id="UP000187485">
    <property type="component" value="Unassembled WGS sequence"/>
</dbReference>
<proteinExistence type="inferred from homology"/>
<dbReference type="EC" id="3.1.-.-" evidence="9"/>
<evidence type="ECO:0000256" key="7">
    <source>
        <dbReference type="ARBA" id="ARBA00022842"/>
    </source>
</evidence>
<dbReference type="HAMAP" id="MF_01471">
    <property type="entry name" value="Cas2"/>
    <property type="match status" value="1"/>
</dbReference>
<dbReference type="EMBL" id="BDJK01000027">
    <property type="protein sequence ID" value="GAV23064.1"/>
    <property type="molecule type" value="Genomic_DNA"/>
</dbReference>
<dbReference type="AlphaFoldDB" id="A0A1L8CW17"/>
<feature type="binding site" evidence="9">
    <location>
        <position position="8"/>
    </location>
    <ligand>
        <name>Mg(2+)</name>
        <dbReference type="ChEBI" id="CHEBI:18420"/>
        <note>catalytic</note>
    </ligand>
</feature>
<comment type="function">
    <text evidence="9">CRISPR (clustered regularly interspaced short palindromic repeat), is an adaptive immune system that provides protection against mobile genetic elements (viruses, transposable elements and conjugative plasmids). CRISPR clusters contain sequences complementary to antecedent mobile elements and target invading nucleic acids. CRISPR clusters are transcribed and processed into CRISPR RNA (crRNA). Functions as a ssRNA-specific endoribonuclease. Involved in the integration of spacer DNA into the CRISPR cassette.</text>
</comment>
<keyword evidence="8 9" id="KW-0051">Antiviral defense</keyword>
<accession>A0A1L8CW17</accession>
<keyword evidence="6 9" id="KW-0378">Hydrolase</keyword>
<dbReference type="Gene3D" id="3.30.70.240">
    <property type="match status" value="1"/>
</dbReference>
<dbReference type="OrthoDB" id="279819at2"/>
<comment type="cofactor">
    <cofactor evidence="1 9">
        <name>Mg(2+)</name>
        <dbReference type="ChEBI" id="CHEBI:18420"/>
    </cofactor>
</comment>
<evidence type="ECO:0000256" key="2">
    <source>
        <dbReference type="ARBA" id="ARBA00009959"/>
    </source>
</evidence>
<evidence type="ECO:0000256" key="3">
    <source>
        <dbReference type="ARBA" id="ARBA00022722"/>
    </source>
</evidence>
<comment type="subunit">
    <text evidence="9">Homodimer, forms a heterotetramer with a Cas1 homodimer.</text>
</comment>
<evidence type="ECO:0000256" key="6">
    <source>
        <dbReference type="ARBA" id="ARBA00022801"/>
    </source>
</evidence>
<name>A0A1L8CW17_9THEO</name>
<reference evidence="11" key="1">
    <citation type="submission" date="2016-12" db="EMBL/GenBank/DDBJ databases">
        <title>Draft Genome Sequences od Carboxydothermus pertinax and islandicus, Hydrogenogenic Carboxydotrophic Bacteria.</title>
        <authorList>
            <person name="Fukuyama Y."/>
            <person name="Ohmae K."/>
            <person name="Yoneda Y."/>
            <person name="Yoshida T."/>
            <person name="Sako Y."/>
        </authorList>
    </citation>
    <scope>NUCLEOTIDE SEQUENCE [LARGE SCALE GENOMIC DNA]</scope>
    <source>
        <strain evidence="11">Ug1</strain>
    </source>
</reference>
<evidence type="ECO:0000256" key="8">
    <source>
        <dbReference type="ARBA" id="ARBA00023118"/>
    </source>
</evidence>
<keyword evidence="11" id="KW-1185">Reference proteome</keyword>
<comment type="similarity">
    <text evidence="2 9">Belongs to the CRISPR-associated endoribonuclease Cas2 protein family.</text>
</comment>
<evidence type="ECO:0000313" key="11">
    <source>
        <dbReference type="Proteomes" id="UP000187485"/>
    </source>
</evidence>
<keyword evidence="5 9" id="KW-0255">Endonuclease</keyword>
<evidence type="ECO:0000256" key="4">
    <source>
        <dbReference type="ARBA" id="ARBA00022723"/>
    </source>
</evidence>
<keyword evidence="4 9" id="KW-0479">Metal-binding</keyword>